<dbReference type="PANTHER" id="PTHR16676">
    <property type="entry name" value="SIGNAL TRANSDUCER CD24"/>
    <property type="match status" value="1"/>
</dbReference>
<dbReference type="Proteomes" id="UP000694387">
    <property type="component" value="Chromosome 4"/>
</dbReference>
<feature type="signal peptide" evidence="3">
    <location>
        <begin position="1"/>
        <end position="28"/>
    </location>
</feature>
<reference evidence="4 5" key="1">
    <citation type="journal article" date="2020" name="Nat. Commun.">
        <title>Donkey genomes provide new insights into domestication and selection for coat color.</title>
        <authorList>
            <person name="Wang"/>
            <person name="C."/>
            <person name="Li"/>
            <person name="H."/>
            <person name="Guo"/>
            <person name="Y."/>
            <person name="Huang"/>
            <person name="J."/>
            <person name="Sun"/>
            <person name="Y."/>
            <person name="Min"/>
            <person name="J."/>
            <person name="Wang"/>
            <person name="J."/>
            <person name="Fang"/>
            <person name="X."/>
            <person name="Zhao"/>
            <person name="Z."/>
            <person name="Wang"/>
            <person name="S."/>
            <person name="Zhang"/>
            <person name="Y."/>
            <person name="Liu"/>
            <person name="Q."/>
            <person name="Jiang"/>
            <person name="Q."/>
            <person name="Wang"/>
            <person name="X."/>
            <person name="Guo"/>
            <person name="Y."/>
            <person name="Yang"/>
            <person name="C."/>
            <person name="Wang"/>
            <person name="Y."/>
            <person name="Tian"/>
            <person name="F."/>
            <person name="Zhuang"/>
            <person name="G."/>
            <person name="Fan"/>
            <person name="Y."/>
            <person name="Gao"/>
            <person name="Q."/>
            <person name="Li"/>
            <person name="Y."/>
            <person name="Ju"/>
            <person name="Z."/>
            <person name="Li"/>
            <person name="J."/>
            <person name="Li"/>
            <person name="R."/>
            <person name="Hou"/>
            <person name="M."/>
            <person name="Yang"/>
            <person name="G."/>
            <person name="Liu"/>
            <person name="G."/>
            <person name="Liu"/>
            <person name="W."/>
            <person name="Guo"/>
            <person name="J."/>
            <person name="Pan"/>
            <person name="S."/>
            <person name="Fan"/>
            <person name="G."/>
            <person name="Zhang"/>
            <person name="W."/>
            <person name="Zhang"/>
            <person name="R."/>
            <person name="Yu"/>
            <person name="J."/>
            <person name="Zhang"/>
            <person name="X."/>
            <person name="Yin"/>
            <person name="Q."/>
            <person name="Ji"/>
            <person name="C."/>
            <person name="Jin"/>
            <person name="Y."/>
            <person name="Yue"/>
            <person name="G."/>
            <person name="Liu"/>
            <person name="M."/>
            <person name="Xu"/>
            <person name="J."/>
            <person name="Liu"/>
            <person name="S."/>
            <person name="Jordana"/>
            <person name="J."/>
            <person name="Noce"/>
            <person name="A."/>
            <person name="Amills"/>
            <person name="M."/>
            <person name="Wu"/>
            <person name="D.D."/>
            <person name="Li"/>
            <person name="S."/>
            <person name="Zhou"/>
            <person name="X. and Zhong"/>
            <person name="J."/>
        </authorList>
    </citation>
    <scope>NUCLEOTIDE SEQUENCE [LARGE SCALE GENOMIC DNA]</scope>
</reference>
<dbReference type="AlphaFoldDB" id="A0A8C4N215"/>
<feature type="compositionally biased region" description="Polar residues" evidence="1">
    <location>
        <begin position="45"/>
        <end position="60"/>
    </location>
</feature>
<feature type="chain" id="PRO_5040305782" description="CD24" evidence="3">
    <location>
        <begin position="29"/>
        <end position="101"/>
    </location>
</feature>
<dbReference type="GO" id="GO:0045121">
    <property type="term" value="C:membrane raft"/>
    <property type="evidence" value="ECO:0007669"/>
    <property type="project" value="TreeGrafter"/>
</dbReference>
<keyword evidence="2" id="KW-0812">Transmembrane</keyword>
<dbReference type="GO" id="GO:0030296">
    <property type="term" value="F:protein tyrosine kinase activator activity"/>
    <property type="evidence" value="ECO:0007669"/>
    <property type="project" value="TreeGrafter"/>
</dbReference>
<evidence type="ECO:0008006" key="6">
    <source>
        <dbReference type="Google" id="ProtNLM"/>
    </source>
</evidence>
<evidence type="ECO:0000256" key="1">
    <source>
        <dbReference type="SAM" id="MobiDB-lite"/>
    </source>
</evidence>
<reference evidence="4" key="2">
    <citation type="submission" date="2025-08" db="UniProtKB">
        <authorList>
            <consortium name="Ensembl"/>
        </authorList>
    </citation>
    <scope>IDENTIFICATION</scope>
</reference>
<proteinExistence type="predicted"/>
<evidence type="ECO:0000313" key="5">
    <source>
        <dbReference type="Proteomes" id="UP000694387"/>
    </source>
</evidence>
<sequence>MNCEKRWWPGSKLGLLLLVLLLPTQIYSNQTTIATTSSRSSQSTLASPNPANATPKTSGGALQSTASLFVILFSLLHLTVKRLRPRNVYTSPSSKSNPSGV</sequence>
<dbReference type="InterPro" id="IPR028029">
    <property type="entry name" value="CD24"/>
</dbReference>
<keyword evidence="2" id="KW-0472">Membrane</keyword>
<feature type="compositionally biased region" description="Low complexity" evidence="1">
    <location>
        <begin position="33"/>
        <end position="44"/>
    </location>
</feature>
<dbReference type="GO" id="GO:0009897">
    <property type="term" value="C:external side of plasma membrane"/>
    <property type="evidence" value="ECO:0007669"/>
    <property type="project" value="TreeGrafter"/>
</dbReference>
<feature type="region of interest" description="Disordered" evidence="1">
    <location>
        <begin position="33"/>
        <end position="60"/>
    </location>
</feature>
<dbReference type="GO" id="GO:0001775">
    <property type="term" value="P:cell activation"/>
    <property type="evidence" value="ECO:0007669"/>
    <property type="project" value="TreeGrafter"/>
</dbReference>
<organism evidence="4 5">
    <name type="scientific">Equus asinus</name>
    <name type="common">Donkey</name>
    <name type="synonym">Equus africanus asinus</name>
    <dbReference type="NCBI Taxonomy" id="9793"/>
    <lineage>
        <taxon>Eukaryota</taxon>
        <taxon>Metazoa</taxon>
        <taxon>Chordata</taxon>
        <taxon>Craniata</taxon>
        <taxon>Vertebrata</taxon>
        <taxon>Euteleostomi</taxon>
        <taxon>Mammalia</taxon>
        <taxon>Eutheria</taxon>
        <taxon>Laurasiatheria</taxon>
        <taxon>Perissodactyla</taxon>
        <taxon>Equidae</taxon>
        <taxon>Equus</taxon>
    </lineage>
</organism>
<dbReference type="GO" id="GO:0007155">
    <property type="term" value="P:cell adhesion"/>
    <property type="evidence" value="ECO:0007669"/>
    <property type="project" value="InterPro"/>
</dbReference>
<reference evidence="4" key="3">
    <citation type="submission" date="2025-09" db="UniProtKB">
        <authorList>
            <consortium name="Ensembl"/>
        </authorList>
    </citation>
    <scope>IDENTIFICATION</scope>
</reference>
<keyword evidence="2" id="KW-1133">Transmembrane helix</keyword>
<dbReference type="PANTHER" id="PTHR16676:SF0">
    <property type="entry name" value="SIGNAL TRANSDUCER CD24"/>
    <property type="match status" value="1"/>
</dbReference>
<dbReference type="Ensembl" id="ENSEAST00005033517.2">
    <property type="protein sequence ID" value="ENSEASP00005030825.2"/>
    <property type="gene ID" value="ENSEASG00005020998.2"/>
</dbReference>
<dbReference type="GeneTree" id="ENSGT00390000018829"/>
<dbReference type="Pfam" id="PF14984">
    <property type="entry name" value="CD24"/>
    <property type="match status" value="1"/>
</dbReference>
<keyword evidence="3" id="KW-0732">Signal</keyword>
<protein>
    <recommendedName>
        <fullName evidence="6">CD24</fullName>
    </recommendedName>
</protein>
<accession>A0A8C4N215</accession>
<evidence type="ECO:0000256" key="2">
    <source>
        <dbReference type="SAM" id="Phobius"/>
    </source>
</evidence>
<feature type="transmembrane region" description="Helical" evidence="2">
    <location>
        <begin position="61"/>
        <end position="80"/>
    </location>
</feature>
<dbReference type="GO" id="GO:0022407">
    <property type="term" value="P:regulation of cell-cell adhesion"/>
    <property type="evidence" value="ECO:0007669"/>
    <property type="project" value="TreeGrafter"/>
</dbReference>
<evidence type="ECO:0000256" key="3">
    <source>
        <dbReference type="SAM" id="SignalP"/>
    </source>
</evidence>
<evidence type="ECO:0000313" key="4">
    <source>
        <dbReference type="Ensembl" id="ENSEASP00005030825.2"/>
    </source>
</evidence>
<name>A0A8C4N215_EQUAS</name>
<keyword evidence="5" id="KW-1185">Reference proteome</keyword>